<feature type="transmembrane region" description="Helical" evidence="1">
    <location>
        <begin position="80"/>
        <end position="105"/>
    </location>
</feature>
<dbReference type="AlphaFoldDB" id="A0A553ZYW2"/>
<feature type="transmembrane region" description="Helical" evidence="1">
    <location>
        <begin position="12"/>
        <end position="35"/>
    </location>
</feature>
<protein>
    <submittedName>
        <fullName evidence="2">Uncharacterized protein</fullName>
    </submittedName>
</protein>
<organism evidence="2 3">
    <name type="scientific">Alkalicoccobacillus porphyridii</name>
    <dbReference type="NCBI Taxonomy" id="2597270"/>
    <lineage>
        <taxon>Bacteria</taxon>
        <taxon>Bacillati</taxon>
        <taxon>Bacillota</taxon>
        <taxon>Bacilli</taxon>
        <taxon>Bacillales</taxon>
        <taxon>Bacillaceae</taxon>
        <taxon>Alkalicoccobacillus</taxon>
    </lineage>
</organism>
<keyword evidence="3" id="KW-1185">Reference proteome</keyword>
<comment type="caution">
    <text evidence="2">The sequence shown here is derived from an EMBL/GenBank/DDBJ whole genome shotgun (WGS) entry which is preliminary data.</text>
</comment>
<evidence type="ECO:0000313" key="2">
    <source>
        <dbReference type="EMBL" id="TSB46638.1"/>
    </source>
</evidence>
<evidence type="ECO:0000313" key="3">
    <source>
        <dbReference type="Proteomes" id="UP000318521"/>
    </source>
</evidence>
<reference evidence="2 3" key="1">
    <citation type="submission" date="2019-07" db="EMBL/GenBank/DDBJ databases">
        <authorList>
            <person name="Park Y.J."/>
            <person name="Jeong S.E."/>
            <person name="Jung H.S."/>
        </authorList>
    </citation>
    <scope>NUCLEOTIDE SEQUENCE [LARGE SCALE GENOMIC DNA]</scope>
    <source>
        <strain evidence="3">P16(2019)</strain>
    </source>
</reference>
<proteinExistence type="predicted"/>
<dbReference type="RefSeq" id="WP_143848533.1">
    <property type="nucleotide sequence ID" value="NZ_VLXZ01000005.1"/>
</dbReference>
<feature type="transmembrane region" description="Helical" evidence="1">
    <location>
        <begin position="111"/>
        <end position="136"/>
    </location>
</feature>
<keyword evidence="1" id="KW-0812">Transmembrane</keyword>
<gene>
    <name evidence="2" type="ORF">FN960_09790</name>
</gene>
<sequence length="164" mass="19315">MKGSRIISLQVVVVALLCLFIVSLEYLSQFIVHIFLSENRIPGFVNILFLAMIIIFYYLFMRLELLKEHSIFNRIPWKAFIAVMILSFFFFSLLFMTTFTFLVELSFEFRWILYVVGSAFLLLIFLSVLASVQLFLTNQHLTRKALDLTLLWSIGIFILIFYIL</sequence>
<evidence type="ECO:0000256" key="1">
    <source>
        <dbReference type="SAM" id="Phobius"/>
    </source>
</evidence>
<name>A0A553ZYW2_9BACI</name>
<keyword evidence="1" id="KW-0472">Membrane</keyword>
<accession>A0A553ZYW2</accession>
<dbReference type="EMBL" id="VLXZ01000005">
    <property type="protein sequence ID" value="TSB46638.1"/>
    <property type="molecule type" value="Genomic_DNA"/>
</dbReference>
<dbReference type="Proteomes" id="UP000318521">
    <property type="component" value="Unassembled WGS sequence"/>
</dbReference>
<feature type="transmembrane region" description="Helical" evidence="1">
    <location>
        <begin position="41"/>
        <end position="60"/>
    </location>
</feature>
<keyword evidence="1" id="KW-1133">Transmembrane helix</keyword>
<feature type="transmembrane region" description="Helical" evidence="1">
    <location>
        <begin position="145"/>
        <end position="163"/>
    </location>
</feature>